<evidence type="ECO:0008006" key="3">
    <source>
        <dbReference type="Google" id="ProtNLM"/>
    </source>
</evidence>
<dbReference type="OrthoDB" id="8812429at2"/>
<sequence length="68" mass="7419">MYADPAAIRVKRVNLSLNAAEMRVIEAVSEINNMQPSTFIRELLMEALAKQMHVANSGAAATEMRATA</sequence>
<organism evidence="1 2">
    <name type="scientific">Acidovorax kalamii</name>
    <dbReference type="NCBI Taxonomy" id="2004485"/>
    <lineage>
        <taxon>Bacteria</taxon>
        <taxon>Pseudomonadati</taxon>
        <taxon>Pseudomonadota</taxon>
        <taxon>Betaproteobacteria</taxon>
        <taxon>Burkholderiales</taxon>
        <taxon>Comamonadaceae</taxon>
        <taxon>Acidovorax</taxon>
    </lineage>
</organism>
<reference evidence="1 2" key="1">
    <citation type="submission" date="2017-07" db="EMBL/GenBank/DDBJ databases">
        <title>Acidovorax KNDSW TSA 6 genome sequence and assembly.</title>
        <authorList>
            <person name="Mayilraj S."/>
        </authorList>
    </citation>
    <scope>NUCLEOTIDE SEQUENCE [LARGE SCALE GENOMIC DNA]</scope>
    <source>
        <strain evidence="1 2">KNDSW-TSA6</strain>
    </source>
</reference>
<dbReference type="Proteomes" id="UP000215441">
    <property type="component" value="Unassembled WGS sequence"/>
</dbReference>
<dbReference type="AlphaFoldDB" id="A0A235EPI1"/>
<dbReference type="EMBL" id="NOIG01000005">
    <property type="protein sequence ID" value="OYD50693.1"/>
    <property type="molecule type" value="Genomic_DNA"/>
</dbReference>
<protein>
    <recommendedName>
        <fullName evidence="3">Ribbon-helix-helix protein CopG domain-containing protein</fullName>
    </recommendedName>
</protein>
<evidence type="ECO:0000313" key="1">
    <source>
        <dbReference type="EMBL" id="OYD50693.1"/>
    </source>
</evidence>
<name>A0A235EPI1_9BURK</name>
<proteinExistence type="predicted"/>
<dbReference type="RefSeq" id="WP_094288318.1">
    <property type="nucleotide sequence ID" value="NZ_NOIG01000005.1"/>
</dbReference>
<comment type="caution">
    <text evidence="1">The sequence shown here is derived from an EMBL/GenBank/DDBJ whole genome shotgun (WGS) entry which is preliminary data.</text>
</comment>
<keyword evidence="2" id="KW-1185">Reference proteome</keyword>
<accession>A0A235EPI1</accession>
<evidence type="ECO:0000313" key="2">
    <source>
        <dbReference type="Proteomes" id="UP000215441"/>
    </source>
</evidence>
<gene>
    <name evidence="1" type="ORF">CBY09_08150</name>
</gene>